<dbReference type="EMBL" id="CYRY02044464">
    <property type="protein sequence ID" value="VCX39427.1"/>
    <property type="molecule type" value="Genomic_DNA"/>
</dbReference>
<evidence type="ECO:0000256" key="9">
    <source>
        <dbReference type="RuleBase" id="RU361145"/>
    </source>
</evidence>
<gene>
    <name evidence="11" type="ORF">BN2614_LOCUS2</name>
</gene>
<evidence type="ECO:0000313" key="12">
    <source>
        <dbReference type="Proteomes" id="UP000269945"/>
    </source>
</evidence>
<dbReference type="InterPro" id="IPR012347">
    <property type="entry name" value="Ferritin-like"/>
</dbReference>
<feature type="domain" description="Ferritin-like diiron" evidence="10">
    <location>
        <begin position="1"/>
        <end position="172"/>
    </location>
</feature>
<dbReference type="Pfam" id="PF00210">
    <property type="entry name" value="Ferritin"/>
    <property type="match status" value="1"/>
</dbReference>
<dbReference type="InterPro" id="IPR009040">
    <property type="entry name" value="Ferritin-like_diiron"/>
</dbReference>
<dbReference type="InterPro" id="IPR001519">
    <property type="entry name" value="Ferritin"/>
</dbReference>
<evidence type="ECO:0000256" key="4">
    <source>
        <dbReference type="ARBA" id="ARBA00023004"/>
    </source>
</evidence>
<dbReference type="InterPro" id="IPR008331">
    <property type="entry name" value="Ferritin_DPS_dom"/>
</dbReference>
<comment type="caution">
    <text evidence="11">The sequence shown here is derived from an EMBL/GenBank/DDBJ whole genome shotgun (WGS) entry which is preliminary data.</text>
</comment>
<dbReference type="GO" id="GO:0006879">
    <property type="term" value="P:intracellular iron ion homeostasis"/>
    <property type="evidence" value="ECO:0007669"/>
    <property type="project" value="UniProtKB-KW"/>
</dbReference>
<dbReference type="GO" id="GO:0008199">
    <property type="term" value="F:ferric iron binding"/>
    <property type="evidence" value="ECO:0007669"/>
    <property type="project" value="InterPro"/>
</dbReference>
<evidence type="ECO:0000256" key="2">
    <source>
        <dbReference type="ARBA" id="ARBA00022434"/>
    </source>
</evidence>
<dbReference type="GO" id="GO:0008198">
    <property type="term" value="F:ferrous iron binding"/>
    <property type="evidence" value="ECO:0007669"/>
    <property type="project" value="TreeGrafter"/>
</dbReference>
<dbReference type="Proteomes" id="UP000269945">
    <property type="component" value="Unassembled WGS sequence"/>
</dbReference>
<sequence>EAEAAINHPVNVHLWASYTSLSLGFYFHRDDVALEGVGLFFHKLTEEKRKSAQRLLKMQAQRGGSVLEKSLNQALLDLLALGPARTDPHLCDFLENHFLDEEVKLIKKMGDHLANLHRPPGWAGPVSFREAHSQARLGASRDQQQPFKGPLCHLPGARAHAFASPCNHKAAF</sequence>
<dbReference type="PANTHER" id="PTHR11431:SF47">
    <property type="entry name" value="FERRITIN LIGHT CHAIN"/>
    <property type="match status" value="1"/>
</dbReference>
<evidence type="ECO:0000256" key="6">
    <source>
        <dbReference type="ARBA" id="ARBA00045578"/>
    </source>
</evidence>
<protein>
    <recommendedName>
        <fullName evidence="9">Ferritin</fullName>
    </recommendedName>
</protein>
<comment type="function">
    <text evidence="6">Stores iron in a soluble, non-toxic, readily available form. Important for iron homeostasis. Iron is taken up in the ferrous form and deposited as ferric hydroxides after oxidation. Also plays a role in delivery of iron to cells. Mediates iron uptake in capsule cells of the developing kidney. Delivery to lysosomes by the cargo receptor NCOA4 for autophagic degradation and release or iron.</text>
</comment>
<accession>A0A9X9M8U2</accession>
<evidence type="ECO:0000313" key="11">
    <source>
        <dbReference type="EMBL" id="VCX39427.1"/>
    </source>
</evidence>
<dbReference type="PANTHER" id="PTHR11431">
    <property type="entry name" value="FERRITIN"/>
    <property type="match status" value="1"/>
</dbReference>
<comment type="subunit">
    <text evidence="7">Oligomer of 24 subunits. There are two types of subunits: L (light) chain and H (heavy) chain. The major chain can be light or heavy, depending on the species and tissue type. The functional molecule forms a roughly spherical shell with a diameter of 12 nm and contains a central cavity into which the insoluble mineral iron core is deposited. Interacts with NCOA4.</text>
</comment>
<feature type="binding site" evidence="8">
    <location>
        <position position="68"/>
    </location>
    <ligand>
        <name>Fe cation</name>
        <dbReference type="ChEBI" id="CHEBI:24875"/>
        <label>1</label>
    </ligand>
</feature>
<dbReference type="Gene3D" id="1.20.1260.10">
    <property type="match status" value="2"/>
</dbReference>
<dbReference type="InterPro" id="IPR014034">
    <property type="entry name" value="Ferritin_CS"/>
</dbReference>
<proteinExistence type="inferred from homology"/>
<dbReference type="PROSITE" id="PS00204">
    <property type="entry name" value="FERRITIN_2"/>
    <property type="match status" value="1"/>
</dbReference>
<evidence type="ECO:0000256" key="5">
    <source>
        <dbReference type="ARBA" id="ARBA00044942"/>
    </source>
</evidence>
<evidence type="ECO:0000256" key="7">
    <source>
        <dbReference type="ARBA" id="ARBA00047045"/>
    </source>
</evidence>
<dbReference type="AlphaFoldDB" id="A0A9X9M8U2"/>
<dbReference type="GO" id="GO:0044754">
    <property type="term" value="C:autolysosome"/>
    <property type="evidence" value="ECO:0007669"/>
    <property type="project" value="UniProtKB-SubCell"/>
</dbReference>
<evidence type="ECO:0000259" key="10">
    <source>
        <dbReference type="PROSITE" id="PS50905"/>
    </source>
</evidence>
<organism evidence="11 12">
    <name type="scientific">Gulo gulo</name>
    <name type="common">Wolverine</name>
    <name type="synonym">Gluton</name>
    <dbReference type="NCBI Taxonomy" id="48420"/>
    <lineage>
        <taxon>Eukaryota</taxon>
        <taxon>Metazoa</taxon>
        <taxon>Chordata</taxon>
        <taxon>Craniata</taxon>
        <taxon>Vertebrata</taxon>
        <taxon>Euteleostomi</taxon>
        <taxon>Mammalia</taxon>
        <taxon>Eutheria</taxon>
        <taxon>Laurasiatheria</taxon>
        <taxon>Carnivora</taxon>
        <taxon>Caniformia</taxon>
        <taxon>Musteloidea</taxon>
        <taxon>Mustelidae</taxon>
        <taxon>Guloninae</taxon>
        <taxon>Gulo</taxon>
    </lineage>
</organism>
<evidence type="ECO:0000256" key="3">
    <source>
        <dbReference type="ARBA" id="ARBA00022723"/>
    </source>
</evidence>
<comment type="similarity">
    <text evidence="1 9">Belongs to the ferritin family.</text>
</comment>
<dbReference type="GO" id="GO:0006826">
    <property type="term" value="P:iron ion transport"/>
    <property type="evidence" value="ECO:0007669"/>
    <property type="project" value="InterPro"/>
</dbReference>
<keyword evidence="3 8" id="KW-0479">Metal-binding</keyword>
<dbReference type="InterPro" id="IPR009078">
    <property type="entry name" value="Ferritin-like_SF"/>
</dbReference>
<reference evidence="11 12" key="1">
    <citation type="submission" date="2018-10" db="EMBL/GenBank/DDBJ databases">
        <authorList>
            <person name="Ekblom R."/>
            <person name="Jareborg N."/>
        </authorList>
    </citation>
    <scope>NUCLEOTIDE SEQUENCE [LARGE SCALE GENOMIC DNA]</scope>
    <source>
        <tissue evidence="11">Muscle</tissue>
    </source>
</reference>
<name>A0A9X9M8U2_GULGU</name>
<evidence type="ECO:0000256" key="1">
    <source>
        <dbReference type="ARBA" id="ARBA00007513"/>
    </source>
</evidence>
<comment type="subcellular location">
    <subcellularLocation>
        <location evidence="5">Autolysosome</location>
    </subcellularLocation>
</comment>
<dbReference type="PROSITE" id="PS50905">
    <property type="entry name" value="FERRITIN_LIKE"/>
    <property type="match status" value="1"/>
</dbReference>
<keyword evidence="2 9" id="KW-0409">Iron storage</keyword>
<keyword evidence="12" id="KW-1185">Reference proteome</keyword>
<dbReference type="SUPFAM" id="SSF47240">
    <property type="entry name" value="Ferritin-like"/>
    <property type="match status" value="1"/>
</dbReference>
<evidence type="ECO:0000256" key="8">
    <source>
        <dbReference type="PIRSR" id="PIRSR601519-1"/>
    </source>
</evidence>
<keyword evidence="4 8" id="KW-0408">Iron</keyword>
<feature type="non-terminal residue" evidence="11">
    <location>
        <position position="1"/>
    </location>
</feature>